<evidence type="ECO:0000256" key="9">
    <source>
        <dbReference type="SAM" id="MobiDB-lite"/>
    </source>
</evidence>
<dbReference type="PANTHER" id="PTHR10878">
    <property type="entry name" value="SEGMENT POLARITY PROTEIN DISHEVELLED"/>
    <property type="match status" value="1"/>
</dbReference>
<dbReference type="PROSITE" id="PS50841">
    <property type="entry name" value="DIX"/>
    <property type="match status" value="1"/>
</dbReference>
<keyword evidence="13" id="KW-1185">Reference proteome</keyword>
<evidence type="ECO:0000256" key="7">
    <source>
        <dbReference type="ARBA" id="ARBA00023136"/>
    </source>
</evidence>
<dbReference type="InterPro" id="IPR001158">
    <property type="entry name" value="DIX"/>
</dbReference>
<dbReference type="CDD" id="cd06717">
    <property type="entry name" value="PDZ_Dishevelled-like"/>
    <property type="match status" value="1"/>
</dbReference>
<name>A0A915HNB1_ROMCU</name>
<feature type="domain" description="DIX" evidence="12">
    <location>
        <begin position="4"/>
        <end position="139"/>
    </location>
</feature>
<dbReference type="GO" id="GO:0003002">
    <property type="term" value="P:regionalization"/>
    <property type="evidence" value="ECO:0007669"/>
    <property type="project" value="UniProtKB-ARBA"/>
</dbReference>
<dbReference type="PANTHER" id="PTHR10878:SF25">
    <property type="entry name" value="SEGMENT POLARITY PROTEIN DISHEVELLED"/>
    <property type="match status" value="1"/>
</dbReference>
<protein>
    <submittedName>
        <fullName evidence="14">Dishevelled</fullName>
    </submittedName>
</protein>
<dbReference type="Gene3D" id="2.40.240.130">
    <property type="match status" value="1"/>
</dbReference>
<evidence type="ECO:0000256" key="4">
    <source>
        <dbReference type="ARBA" id="ARBA00022473"/>
    </source>
</evidence>
<dbReference type="SUPFAM" id="SSF46785">
    <property type="entry name" value="Winged helix' DNA-binding domain"/>
    <property type="match status" value="1"/>
</dbReference>
<dbReference type="GO" id="GO:0005829">
    <property type="term" value="C:cytosol"/>
    <property type="evidence" value="ECO:0007669"/>
    <property type="project" value="TreeGrafter"/>
</dbReference>
<evidence type="ECO:0000256" key="8">
    <source>
        <dbReference type="PROSITE-ProRule" id="PRU00069"/>
    </source>
</evidence>
<feature type="compositionally biased region" description="Pro residues" evidence="9">
    <location>
        <begin position="695"/>
        <end position="704"/>
    </location>
</feature>
<feature type="compositionally biased region" description="Low complexity" evidence="9">
    <location>
        <begin position="756"/>
        <end position="774"/>
    </location>
</feature>
<dbReference type="AlphaFoldDB" id="A0A915HNB1"/>
<dbReference type="CDD" id="cd04438">
    <property type="entry name" value="DEP_dishevelled"/>
    <property type="match status" value="1"/>
</dbReference>
<feature type="domain" description="PDZ" evidence="10">
    <location>
        <begin position="341"/>
        <end position="419"/>
    </location>
</feature>
<evidence type="ECO:0000313" key="13">
    <source>
        <dbReference type="Proteomes" id="UP000887565"/>
    </source>
</evidence>
<evidence type="ECO:0000313" key="14">
    <source>
        <dbReference type="WBParaSite" id="nRc.2.0.1.t02842-RA"/>
    </source>
</evidence>
<keyword evidence="5" id="KW-0963">Cytoplasm</keyword>
<organism evidence="13 14">
    <name type="scientific">Romanomermis culicivorax</name>
    <name type="common">Nematode worm</name>
    <dbReference type="NCBI Taxonomy" id="13658"/>
    <lineage>
        <taxon>Eukaryota</taxon>
        <taxon>Metazoa</taxon>
        <taxon>Ecdysozoa</taxon>
        <taxon>Nematoda</taxon>
        <taxon>Enoplea</taxon>
        <taxon>Dorylaimia</taxon>
        <taxon>Mermithida</taxon>
        <taxon>Mermithoidea</taxon>
        <taxon>Mermithidae</taxon>
        <taxon>Romanomermis</taxon>
    </lineage>
</organism>
<dbReference type="GO" id="GO:0005938">
    <property type="term" value="C:cell cortex"/>
    <property type="evidence" value="ECO:0007669"/>
    <property type="project" value="UniProtKB-ARBA"/>
</dbReference>
<feature type="domain" description="DEP" evidence="11">
    <location>
        <begin position="571"/>
        <end position="645"/>
    </location>
</feature>
<dbReference type="GO" id="GO:0060070">
    <property type="term" value="P:canonical Wnt signaling pathway"/>
    <property type="evidence" value="ECO:0007669"/>
    <property type="project" value="TreeGrafter"/>
</dbReference>
<dbReference type="SMART" id="SM00049">
    <property type="entry name" value="DEP"/>
    <property type="match status" value="1"/>
</dbReference>
<reference evidence="14" key="1">
    <citation type="submission" date="2022-11" db="UniProtKB">
        <authorList>
            <consortium name="WormBaseParasite"/>
        </authorList>
    </citation>
    <scope>IDENTIFICATION</scope>
</reference>
<keyword evidence="6 8" id="KW-0879">Wnt signaling pathway</keyword>
<dbReference type="SMART" id="SM00021">
    <property type="entry name" value="DAX"/>
    <property type="match status" value="1"/>
</dbReference>
<dbReference type="Gene3D" id="1.10.10.10">
    <property type="entry name" value="Winged helix-like DNA-binding domain superfamily/Winged helix DNA-binding domain"/>
    <property type="match status" value="1"/>
</dbReference>
<evidence type="ECO:0000259" key="11">
    <source>
        <dbReference type="PROSITE" id="PS50186"/>
    </source>
</evidence>
<dbReference type="GO" id="GO:0035556">
    <property type="term" value="P:intracellular signal transduction"/>
    <property type="evidence" value="ECO:0007669"/>
    <property type="project" value="InterPro"/>
</dbReference>
<dbReference type="InterPro" id="IPR036388">
    <property type="entry name" value="WH-like_DNA-bd_sf"/>
</dbReference>
<dbReference type="InterPro" id="IPR001478">
    <property type="entry name" value="PDZ"/>
</dbReference>
<dbReference type="Gene3D" id="2.30.42.10">
    <property type="match status" value="1"/>
</dbReference>
<dbReference type="WBParaSite" id="nRc.2.0.1.t02842-RA">
    <property type="protein sequence ID" value="nRc.2.0.1.t02842-RA"/>
    <property type="gene ID" value="nRc.2.0.1.g02842"/>
</dbReference>
<dbReference type="Proteomes" id="UP000887565">
    <property type="component" value="Unplaced"/>
</dbReference>
<dbReference type="InterPro" id="IPR038207">
    <property type="entry name" value="DIX_dom_sf"/>
</dbReference>
<keyword evidence="7" id="KW-0472">Membrane</keyword>
<dbReference type="FunFam" id="1.10.10.10:FF:000400">
    <property type="entry name" value="DiSHevelled related"/>
    <property type="match status" value="1"/>
</dbReference>
<dbReference type="Pfam" id="PF00595">
    <property type="entry name" value="PDZ"/>
    <property type="match status" value="1"/>
</dbReference>
<dbReference type="GO" id="GO:0048699">
    <property type="term" value="P:generation of neurons"/>
    <property type="evidence" value="ECO:0007669"/>
    <property type="project" value="UniProtKB-ARBA"/>
</dbReference>
<dbReference type="InterPro" id="IPR036034">
    <property type="entry name" value="PDZ_sf"/>
</dbReference>
<evidence type="ECO:0000256" key="6">
    <source>
        <dbReference type="ARBA" id="ARBA00022687"/>
    </source>
</evidence>
<dbReference type="InterPro" id="IPR015506">
    <property type="entry name" value="Dsh/Dvl-rel"/>
</dbReference>
<dbReference type="GO" id="GO:0048468">
    <property type="term" value="P:cell development"/>
    <property type="evidence" value="ECO:0007669"/>
    <property type="project" value="UniProtKB-ARBA"/>
</dbReference>
<dbReference type="Pfam" id="PF00778">
    <property type="entry name" value="DIX"/>
    <property type="match status" value="1"/>
</dbReference>
<dbReference type="GO" id="GO:0035591">
    <property type="term" value="F:signaling adaptor activity"/>
    <property type="evidence" value="ECO:0007669"/>
    <property type="project" value="UniProtKB-ARBA"/>
</dbReference>
<evidence type="ECO:0000256" key="2">
    <source>
        <dbReference type="ARBA" id="ARBA00004496"/>
    </source>
</evidence>
<dbReference type="InterPro" id="IPR000591">
    <property type="entry name" value="DEP_dom"/>
</dbReference>
<dbReference type="GO" id="GO:0016477">
    <property type="term" value="P:cell migration"/>
    <property type="evidence" value="ECO:0007669"/>
    <property type="project" value="UniProtKB-ARBA"/>
</dbReference>
<dbReference type="GO" id="GO:0048646">
    <property type="term" value="P:anatomical structure formation involved in morphogenesis"/>
    <property type="evidence" value="ECO:0007669"/>
    <property type="project" value="UniProtKB-ARBA"/>
</dbReference>
<evidence type="ECO:0000256" key="5">
    <source>
        <dbReference type="ARBA" id="ARBA00022490"/>
    </source>
</evidence>
<comment type="subcellular location">
    <subcellularLocation>
        <location evidence="2">Cytoplasm</location>
    </subcellularLocation>
    <subcellularLocation>
        <location evidence="1">Membrane</location>
    </subcellularLocation>
</comment>
<dbReference type="Pfam" id="PF00610">
    <property type="entry name" value="DEP"/>
    <property type="match status" value="1"/>
</dbReference>
<dbReference type="SUPFAM" id="SSF50156">
    <property type="entry name" value="PDZ domain-like"/>
    <property type="match status" value="1"/>
</dbReference>
<dbReference type="InterPro" id="IPR029071">
    <property type="entry name" value="Ubiquitin-like_domsf"/>
</dbReference>
<evidence type="ECO:0000256" key="3">
    <source>
        <dbReference type="ARBA" id="ARBA00008735"/>
    </source>
</evidence>
<dbReference type="GO" id="GO:0016020">
    <property type="term" value="C:membrane"/>
    <property type="evidence" value="ECO:0007669"/>
    <property type="project" value="UniProtKB-SubCell"/>
</dbReference>
<dbReference type="PROSITE" id="PS50106">
    <property type="entry name" value="PDZ"/>
    <property type="match status" value="1"/>
</dbReference>
<dbReference type="SMART" id="SM00228">
    <property type="entry name" value="PDZ"/>
    <property type="match status" value="1"/>
</dbReference>
<proteinExistence type="inferred from homology"/>
<dbReference type="GO" id="GO:0048598">
    <property type="term" value="P:embryonic morphogenesis"/>
    <property type="evidence" value="ECO:0007669"/>
    <property type="project" value="UniProtKB-ARBA"/>
</dbReference>
<dbReference type="GO" id="GO:0000132">
    <property type="term" value="P:establishment of mitotic spindle orientation"/>
    <property type="evidence" value="ECO:0007669"/>
    <property type="project" value="UniProtKB-ARBA"/>
</dbReference>
<evidence type="ECO:0000256" key="1">
    <source>
        <dbReference type="ARBA" id="ARBA00004370"/>
    </source>
</evidence>
<keyword evidence="4" id="KW-0217">Developmental protein</keyword>
<accession>A0A915HNB1</accession>
<evidence type="ECO:0000259" key="10">
    <source>
        <dbReference type="PROSITE" id="PS50106"/>
    </source>
</evidence>
<dbReference type="PROSITE" id="PS50186">
    <property type="entry name" value="DEP"/>
    <property type="match status" value="1"/>
</dbReference>
<evidence type="ECO:0000259" key="12">
    <source>
        <dbReference type="PROSITE" id="PS50841"/>
    </source>
</evidence>
<dbReference type="InterPro" id="IPR036390">
    <property type="entry name" value="WH_DNA-bd_sf"/>
</dbReference>
<feature type="region of interest" description="Disordered" evidence="9">
    <location>
        <begin position="690"/>
        <end position="784"/>
    </location>
</feature>
<dbReference type="FunFam" id="2.30.42.10:FF:000203">
    <property type="entry name" value="DiSHevelled related"/>
    <property type="match status" value="1"/>
</dbReference>
<comment type="similarity">
    <text evidence="3">Belongs to the DSH family.</text>
</comment>
<dbReference type="SUPFAM" id="SSF54236">
    <property type="entry name" value="Ubiquitin-like"/>
    <property type="match status" value="1"/>
</dbReference>
<dbReference type="GO" id="GO:0048730">
    <property type="term" value="P:epidermis morphogenesis"/>
    <property type="evidence" value="ECO:0007669"/>
    <property type="project" value="UniProtKB-ARBA"/>
</dbReference>
<sequence>MEEGPQTIVVYHLDDEETPYRSKLRKPPDHITLQDFKSLITNPPRTYKYFFKSEDADFGTKKFLACKTYLVISLHGAEQLVQKTFRTIWLIIFETKKPGRVKALPYFANRPVVKEEINDDKSRLPVLNGRIEAWLVSVDSSSAHSDTTPSSLGIQASRGTKKSGAYKLDVHNVLHSPAQVTQQRRLREQFDDESACTSDNESTFRDSIKCSKEGHTGNHMLELRIAVSTFEAVLLPIRETRQRQKMEPLSIPNWKIRVYLILMTKLERSSVQKHNFSSIFHHYILVIFTRRASFSTDITSVSRQFLKKKRNKRRCMGRPLASKASVISSITESSASLNIITVVLNIERNGGYLGISIVGHSDYPNGDGGIYVAGIMKGGAVALDGRIEPNDMILQVNEQSFHNLSNDEAVHYLQRVAKEPGPIKLVVAKSFNSRRRFALDDLDFRQSEPVQPIDPGAWVAHTNALALNNVAANNAPLSQLQQPPPPNYRHHLTSDCAAVVARSSGTGMIDVGGSMMMAQSPMDYLQHRPASAATAASNNSETWTTIGDEKEPKLDLSIHRMHTIVKYMSRADSGLEIKTRNWLKIEIPDAFLGSHLVDWLLNRVHGFSDRKEARKYAADMLKENYIRHTVKKCTFTEQCYYAFNNLLSDNFAAMHVAEDCPNPELDFLPPPPPSLNQTPTVAIAATTGSWATPRQTPPPLPPAPSQQQLDLAPGVATPAYSSLFPAPSSTNAGADLPVPSPVSRPSPKTTMSQPPSSISDGSAVSSSHSAAKKSVTPGAVPETS</sequence>
<dbReference type="GO" id="GO:0009887">
    <property type="term" value="P:animal organ morphogenesis"/>
    <property type="evidence" value="ECO:0007669"/>
    <property type="project" value="UniProtKB-ARBA"/>
</dbReference>